<dbReference type="AlphaFoldDB" id="A0A0F6U622"/>
<reference evidence="1 2" key="1">
    <citation type="journal article" date="2015" name="Genome Announc.">
        <title>Complete Genome Sequence of Microcystis aeruginosa NIES-2549, a Bloom-Forming Cyanobacterium from Lake Kasumigaura, Japan.</title>
        <authorList>
            <person name="Yamaguchi H."/>
            <person name="Suzuki S."/>
            <person name="Tanabe Y."/>
            <person name="Osana Y."/>
            <person name="Shimura Y."/>
            <person name="Ishida K."/>
            <person name="Kawachi M."/>
        </authorList>
    </citation>
    <scope>NUCLEOTIDE SEQUENCE [LARGE SCALE GENOMIC DNA]</scope>
    <source>
        <strain evidence="1 2">NIES-2549</strain>
    </source>
</reference>
<gene>
    <name evidence="1" type="ORF">MYAER_3114</name>
</gene>
<protein>
    <submittedName>
        <fullName evidence="1">Uncharacterized protein</fullName>
    </submittedName>
</protein>
<sequence length="110" mass="12895">MTDERLERIESILQATVVLTQQNREDIAQLTREVRTIAGSFERTNECLNQFITQAESDQQFFRNEVTGIRTEVKRIVEHLFGQSPDQEERLAKSLAKSLINPNQFFIQRR</sequence>
<dbReference type="RefSeq" id="WP_046662711.1">
    <property type="nucleotide sequence ID" value="NZ_CP011304.1"/>
</dbReference>
<dbReference type="HOGENOM" id="CLU_2465558_0_0_3"/>
<dbReference type="PATRIC" id="fig|1641812.3.peg.3219"/>
<name>A0A0F6U622_MICAE</name>
<evidence type="ECO:0000313" key="1">
    <source>
        <dbReference type="EMBL" id="AKE65454.1"/>
    </source>
</evidence>
<dbReference type="Proteomes" id="UP000034103">
    <property type="component" value="Chromosome"/>
</dbReference>
<dbReference type="EMBL" id="CP011304">
    <property type="protein sequence ID" value="AKE65454.1"/>
    <property type="molecule type" value="Genomic_DNA"/>
</dbReference>
<accession>A0A0F6U622</accession>
<organism evidence="1 2">
    <name type="scientific">Microcystis aeruginosa NIES-2549</name>
    <dbReference type="NCBI Taxonomy" id="1641812"/>
    <lineage>
        <taxon>Bacteria</taxon>
        <taxon>Bacillati</taxon>
        <taxon>Cyanobacteriota</taxon>
        <taxon>Cyanophyceae</taxon>
        <taxon>Oscillatoriophycideae</taxon>
        <taxon>Chroococcales</taxon>
        <taxon>Microcystaceae</taxon>
        <taxon>Microcystis</taxon>
    </lineage>
</organism>
<evidence type="ECO:0000313" key="2">
    <source>
        <dbReference type="Proteomes" id="UP000034103"/>
    </source>
</evidence>
<proteinExistence type="predicted"/>